<reference evidence="2" key="1">
    <citation type="submission" date="2020-09" db="EMBL/GenBank/DDBJ databases">
        <authorList>
            <person name="Kim M.K."/>
        </authorList>
    </citation>
    <scope>NUCLEOTIDE SEQUENCE</scope>
    <source>
        <strain evidence="2">BT704</strain>
    </source>
</reference>
<accession>A0A927GGM0</accession>
<evidence type="ECO:0000313" key="2">
    <source>
        <dbReference type="EMBL" id="MBD2757132.1"/>
    </source>
</evidence>
<evidence type="ECO:0000259" key="1">
    <source>
        <dbReference type="Pfam" id="PF19898"/>
    </source>
</evidence>
<comment type="caution">
    <text evidence="2">The sequence shown here is derived from an EMBL/GenBank/DDBJ whole genome shotgun (WGS) entry which is preliminary data.</text>
</comment>
<dbReference type="Proteomes" id="UP000653797">
    <property type="component" value="Unassembled WGS sequence"/>
</dbReference>
<feature type="domain" description="DUF6371" evidence="1">
    <location>
        <begin position="133"/>
        <end position="304"/>
    </location>
</feature>
<evidence type="ECO:0000313" key="3">
    <source>
        <dbReference type="Proteomes" id="UP000653797"/>
    </source>
</evidence>
<sequence length="377" mass="43447">MKLTTLCDHLEIEFGTHILESVTGVELRQGGQPIRLFDTTKHSAEVFYRNDQRGKPYIQNFQTGTRIYPVTAYAQVHRLTMTDAIYELARTYGLEDGYYTSRQPFPPRNAPSTKPDYIPNERYEPCRQGFQRNGLFIWLSTMFGVSETYKAFELYRLGTSKHWVFENMFATTLPQYDQVNNLCQIKVIPFSPKTGRRAKPEQLPPRLNRKTNHYEPDPGVWFAGKYLLRKKKVHLEQCYFGLHLISLYPKKKVAFVEGESTAITASIVYPEFNWLASGGSTGNSWNNSDKFKALAGCEVVLWPDSGKFEEWSKKAIPLEGLVTKLAVSDYVEKHAYKSNLDLRDLLCLPQWNIEGHTIYGEPLALEILQDYPPDWDC</sequence>
<protein>
    <recommendedName>
        <fullName evidence="1">DUF6371 domain-containing protein</fullName>
    </recommendedName>
</protein>
<name>A0A927GGM0_9BACT</name>
<organism evidence="2 3">
    <name type="scientific">Spirosoma validum</name>
    <dbReference type="NCBI Taxonomy" id="2771355"/>
    <lineage>
        <taxon>Bacteria</taxon>
        <taxon>Pseudomonadati</taxon>
        <taxon>Bacteroidota</taxon>
        <taxon>Cytophagia</taxon>
        <taxon>Cytophagales</taxon>
        <taxon>Cytophagaceae</taxon>
        <taxon>Spirosoma</taxon>
    </lineage>
</organism>
<dbReference type="InterPro" id="IPR045951">
    <property type="entry name" value="DUF6371"/>
</dbReference>
<dbReference type="EMBL" id="JACXAA010000017">
    <property type="protein sequence ID" value="MBD2757132.1"/>
    <property type="molecule type" value="Genomic_DNA"/>
</dbReference>
<keyword evidence="3" id="KW-1185">Reference proteome</keyword>
<dbReference type="Pfam" id="PF19898">
    <property type="entry name" value="DUF6371"/>
    <property type="match status" value="1"/>
</dbReference>
<dbReference type="RefSeq" id="WP_191042751.1">
    <property type="nucleotide sequence ID" value="NZ_JACXAA010000017.1"/>
</dbReference>
<proteinExistence type="predicted"/>
<gene>
    <name evidence="2" type="ORF">IC230_29910</name>
</gene>
<dbReference type="AlphaFoldDB" id="A0A927GGM0"/>